<dbReference type="Gene3D" id="1.10.275.40">
    <property type="match status" value="1"/>
</dbReference>
<dbReference type="EC" id="5.6.2.3" evidence="19"/>
<evidence type="ECO:0000256" key="2">
    <source>
        <dbReference type="ARBA" id="ARBA00004123"/>
    </source>
</evidence>
<dbReference type="GO" id="GO:0045951">
    <property type="term" value="P:positive regulation of mitotic recombination"/>
    <property type="evidence" value="ECO:0007669"/>
    <property type="project" value="TreeGrafter"/>
</dbReference>
<comment type="subcellular location">
    <subcellularLocation>
        <location evidence="2">Nucleus</location>
    </subcellularLocation>
</comment>
<keyword evidence="17" id="KW-0413">Isomerase</keyword>
<evidence type="ECO:0000256" key="19">
    <source>
        <dbReference type="ARBA" id="ARBA00044969"/>
    </source>
</evidence>
<keyword evidence="9 23" id="KW-0347">Helicase</keyword>
<evidence type="ECO:0000256" key="16">
    <source>
        <dbReference type="ARBA" id="ARBA00023204"/>
    </source>
</evidence>
<feature type="region of interest" description="Disordered" evidence="21">
    <location>
        <begin position="1033"/>
        <end position="1065"/>
    </location>
</feature>
<evidence type="ECO:0000256" key="9">
    <source>
        <dbReference type="ARBA" id="ARBA00022806"/>
    </source>
</evidence>
<dbReference type="InterPro" id="IPR014013">
    <property type="entry name" value="Helic_SF1/SF2_ATP-bd_DinG/Rad3"/>
</dbReference>
<feature type="compositionally biased region" description="Basic and acidic residues" evidence="21">
    <location>
        <begin position="103"/>
        <end position="118"/>
    </location>
</feature>
<dbReference type="GO" id="GO:0005524">
    <property type="term" value="F:ATP binding"/>
    <property type="evidence" value="ECO:0007669"/>
    <property type="project" value="UniProtKB-KW"/>
</dbReference>
<gene>
    <name evidence="23" type="ORF">TGP89_216870</name>
</gene>
<evidence type="ECO:0000256" key="14">
    <source>
        <dbReference type="ARBA" id="ARBA00023125"/>
    </source>
</evidence>
<dbReference type="FunFam" id="3.40.50.300:FF:000128">
    <property type="entry name" value="Putative DNA repair helicase RAD3"/>
    <property type="match status" value="1"/>
</dbReference>
<keyword evidence="15" id="KW-0804">Transcription</keyword>
<dbReference type="Proteomes" id="UP000028828">
    <property type="component" value="Unassembled WGS sequence"/>
</dbReference>
<evidence type="ECO:0000256" key="11">
    <source>
        <dbReference type="ARBA" id="ARBA00023004"/>
    </source>
</evidence>
<keyword evidence="5" id="KW-0479">Metal-binding</keyword>
<sequence length="1065" mass="119365">MVVFQIDEVTVYFPYDFIYPEQYAYIRALKHTLDAKGHAVLEMPTGTGKTVALLSLLTSYQLAHPRLGKILYCTRTVPEMEKALLELKGVIDYRIEEIRKARETKARQEQSPCEEKEQTTSASGDSLGRKRELGTPGAAPLQPISKTTESEDPPYIGKDMARDGYILGVGLSARRNMCINPAVYNQPDRERIDEACRQLTAPWVRQQHLTSYNPPSSFFSASSSHGDAPTGDIENLGLLAERGARSCGGSCGLERRGNGEGGEREDGEEGKEERERRRRREALESNEEAEPGHYSPSLCAWYENLDRYFAPQFFPAGVYTIEELKIAAGNWRHPLLHRNLPFCPYFLARRLLHIANVVVLNYQYILDPKVSQAALLTPLPDGMSSSHTTGGQTRSTYSNPYQRRGFGGVSTPEEVQYEGSVVVFDEAHNIDNVCIEALSVNINRSVMEAALRNLSQLAEKIEEVKKEDAERLREEYENLVRGIKRRRATEEESASSSSAPSSPPSAASAATSSSSASEVERGKEGQETERTDGEEAGGGSACVRPEDEGERVREKRKESRDPGRIVVANETLDLLASPLLPDDALLEQAVPGSIRKAEHFVALMRRIVSYLKSYIKIYELKSEGPLSFLHMFEKETHIDASLLKFFYDRLKSLFNTLQITEVESYAPLTLVADFCTLVATYCEGFILICDPYPEAVGLYDPLLQLSCLDASLAMQPVLKRFQSLILTSGTISPLELYPKLLNFVPVITESFPMSLDRNCICPLIVARGSDQIPLTSKFEYRHDMNVLRNYSNLLIDLCKHVPDGLVCFFTSYSYMESVLSSWYHSGVLAQVLDYKLIFIETKDVVATTLALHNFRRACECGRGAVFFSIARGKVAEGIDFDRHFGRCVVLFGVPFQYTLSRVLKARLDFIREHYQIPDNEFLTFDAMRQAAQCVGRVIRSKNDYGLMIFADARYSRIDKRSKLPPWILKHLDNAHLALNTETAISVARTFLRHMSQPPPPPSASRLDARQLQQPQQQQCWELVRRTLHLSANSCVPAQPKEVGEGVPSGVKTADEKQKPPTGDGQ</sequence>
<dbReference type="InterPro" id="IPR006554">
    <property type="entry name" value="Helicase-like_DEXD_c2"/>
</dbReference>
<keyword evidence="4" id="KW-0004">4Fe-4S</keyword>
<evidence type="ECO:0000256" key="1">
    <source>
        <dbReference type="ARBA" id="ARBA00001966"/>
    </source>
</evidence>
<feature type="compositionally biased region" description="Basic and acidic residues" evidence="21">
    <location>
        <begin position="253"/>
        <end position="264"/>
    </location>
</feature>
<keyword evidence="8" id="KW-0378">Hydrolase</keyword>
<keyword evidence="18" id="KW-0539">Nucleus</keyword>
<dbReference type="InterPro" id="IPR006555">
    <property type="entry name" value="ATP-dep_Helicase_C"/>
</dbReference>
<feature type="compositionally biased region" description="Low complexity" evidence="21">
    <location>
        <begin position="494"/>
        <end position="517"/>
    </location>
</feature>
<dbReference type="GO" id="GO:0005634">
    <property type="term" value="C:nucleus"/>
    <property type="evidence" value="ECO:0007669"/>
    <property type="project" value="UniProtKB-SubCell"/>
</dbReference>
<dbReference type="SUPFAM" id="SSF52540">
    <property type="entry name" value="P-loop containing nucleoside triphosphate hydrolases"/>
    <property type="match status" value="1"/>
</dbReference>
<dbReference type="FunFam" id="3.40.50.300:FF:000135">
    <property type="entry name" value="DNA repair helicase RAD3, putative"/>
    <property type="match status" value="1"/>
</dbReference>
<feature type="compositionally biased region" description="Basic and acidic residues" evidence="21">
    <location>
        <begin position="544"/>
        <end position="562"/>
    </location>
</feature>
<evidence type="ECO:0000256" key="3">
    <source>
        <dbReference type="ARBA" id="ARBA00009146"/>
    </source>
</evidence>
<dbReference type="GO" id="GO:0006366">
    <property type="term" value="P:transcription by RNA polymerase II"/>
    <property type="evidence" value="ECO:0007669"/>
    <property type="project" value="TreeGrafter"/>
</dbReference>
<dbReference type="VEuPathDB" id="ToxoDB:TGP89_216870"/>
<evidence type="ECO:0000313" key="24">
    <source>
        <dbReference type="Proteomes" id="UP000028828"/>
    </source>
</evidence>
<dbReference type="Pfam" id="PF06777">
    <property type="entry name" value="HBB"/>
    <property type="match status" value="1"/>
</dbReference>
<dbReference type="OrthoDB" id="272481at2759"/>
<feature type="region of interest" description="Disordered" evidence="21">
    <location>
        <begin position="250"/>
        <end position="293"/>
    </location>
</feature>
<evidence type="ECO:0000256" key="10">
    <source>
        <dbReference type="ARBA" id="ARBA00022840"/>
    </source>
</evidence>
<feature type="region of interest" description="Disordered" evidence="21">
    <location>
        <begin position="484"/>
        <end position="562"/>
    </location>
</feature>
<evidence type="ECO:0000256" key="4">
    <source>
        <dbReference type="ARBA" id="ARBA00022485"/>
    </source>
</evidence>
<evidence type="ECO:0000256" key="8">
    <source>
        <dbReference type="ARBA" id="ARBA00022801"/>
    </source>
</evidence>
<keyword evidence="7" id="KW-0227">DNA damage</keyword>
<dbReference type="GO" id="GO:0043139">
    <property type="term" value="F:5'-3' DNA helicase activity"/>
    <property type="evidence" value="ECO:0007669"/>
    <property type="project" value="UniProtKB-EC"/>
</dbReference>
<dbReference type="SMART" id="SM00491">
    <property type="entry name" value="HELICc2"/>
    <property type="match status" value="1"/>
</dbReference>
<feature type="region of interest" description="Disordered" evidence="21">
    <location>
        <begin position="103"/>
        <end position="157"/>
    </location>
</feature>
<dbReference type="GO" id="GO:0051539">
    <property type="term" value="F:4 iron, 4 sulfur cluster binding"/>
    <property type="evidence" value="ECO:0007669"/>
    <property type="project" value="UniProtKB-KW"/>
</dbReference>
<proteinExistence type="inferred from homology"/>
<dbReference type="InterPro" id="IPR010614">
    <property type="entry name" value="RAD3-like_helicase_DEAD"/>
</dbReference>
<comment type="catalytic activity">
    <reaction evidence="20">
        <text>ATP + H2O = ADP + phosphate + H(+)</text>
        <dbReference type="Rhea" id="RHEA:13065"/>
        <dbReference type="ChEBI" id="CHEBI:15377"/>
        <dbReference type="ChEBI" id="CHEBI:15378"/>
        <dbReference type="ChEBI" id="CHEBI:30616"/>
        <dbReference type="ChEBI" id="CHEBI:43474"/>
        <dbReference type="ChEBI" id="CHEBI:456216"/>
        <dbReference type="EC" id="5.6.2.3"/>
    </reaction>
</comment>
<dbReference type="GO" id="GO:0006281">
    <property type="term" value="P:DNA repair"/>
    <property type="evidence" value="ECO:0007669"/>
    <property type="project" value="UniProtKB-KW"/>
</dbReference>
<evidence type="ECO:0000259" key="22">
    <source>
        <dbReference type="PROSITE" id="PS51193"/>
    </source>
</evidence>
<dbReference type="Pfam" id="PF13307">
    <property type="entry name" value="Helicase_C_2"/>
    <property type="match status" value="1"/>
</dbReference>
<evidence type="ECO:0000256" key="7">
    <source>
        <dbReference type="ARBA" id="ARBA00022763"/>
    </source>
</evidence>
<dbReference type="PANTHER" id="PTHR11472:SF1">
    <property type="entry name" value="GENERAL TRANSCRIPTION AND DNA REPAIR FACTOR IIH HELICASE SUBUNIT XPD"/>
    <property type="match status" value="1"/>
</dbReference>
<evidence type="ECO:0000256" key="6">
    <source>
        <dbReference type="ARBA" id="ARBA00022741"/>
    </source>
</evidence>
<dbReference type="GO" id="GO:0016818">
    <property type="term" value="F:hydrolase activity, acting on acid anhydrides, in phosphorus-containing anhydrides"/>
    <property type="evidence" value="ECO:0007669"/>
    <property type="project" value="InterPro"/>
</dbReference>
<feature type="domain" description="Helicase ATP-binding" evidence="22">
    <location>
        <begin position="8"/>
        <end position="476"/>
    </location>
</feature>
<dbReference type="PROSITE" id="PS00690">
    <property type="entry name" value="DEAH_ATP_HELICASE"/>
    <property type="match status" value="1"/>
</dbReference>
<name>A0A086JHC4_TOXGO</name>
<dbReference type="SMART" id="SM00488">
    <property type="entry name" value="DEXDc2"/>
    <property type="match status" value="1"/>
</dbReference>
<keyword evidence="10" id="KW-0067">ATP-binding</keyword>
<dbReference type="InterPro" id="IPR010643">
    <property type="entry name" value="HBB"/>
</dbReference>
<dbReference type="EMBL" id="AEYI02001944">
    <property type="protein sequence ID" value="KFG31542.1"/>
    <property type="molecule type" value="Genomic_DNA"/>
</dbReference>
<dbReference type="Gene3D" id="3.40.50.300">
    <property type="entry name" value="P-loop containing nucleotide triphosphate hydrolases"/>
    <property type="match status" value="3"/>
</dbReference>
<comment type="cofactor">
    <cofactor evidence="1">
        <name>[4Fe-4S] cluster</name>
        <dbReference type="ChEBI" id="CHEBI:49883"/>
    </cofactor>
</comment>
<dbReference type="FunFam" id="1.10.275.40:FF:000001">
    <property type="entry name" value="DNA repair helicase (Rad3)"/>
    <property type="match status" value="1"/>
</dbReference>
<dbReference type="NCBIfam" id="TIGR00604">
    <property type="entry name" value="rad3"/>
    <property type="match status" value="1"/>
</dbReference>
<evidence type="ECO:0000256" key="15">
    <source>
        <dbReference type="ARBA" id="ARBA00023163"/>
    </source>
</evidence>
<dbReference type="PANTHER" id="PTHR11472">
    <property type="entry name" value="DNA REPAIR DEAD HELICASE RAD3/XP-D SUBFAMILY MEMBER"/>
    <property type="match status" value="1"/>
</dbReference>
<accession>A0A086JHC4</accession>
<dbReference type="InterPro" id="IPR027417">
    <property type="entry name" value="P-loop_NTPase"/>
</dbReference>
<evidence type="ECO:0000256" key="20">
    <source>
        <dbReference type="ARBA" id="ARBA00048954"/>
    </source>
</evidence>
<comment type="similarity">
    <text evidence="3">Belongs to the helicase family. RAD3/XPD subfamily.</text>
</comment>
<evidence type="ECO:0000256" key="18">
    <source>
        <dbReference type="ARBA" id="ARBA00023242"/>
    </source>
</evidence>
<feature type="compositionally biased region" description="Basic and acidic residues" evidence="21">
    <location>
        <begin position="518"/>
        <end position="533"/>
    </location>
</feature>
<evidence type="ECO:0000256" key="17">
    <source>
        <dbReference type="ARBA" id="ARBA00023235"/>
    </source>
</evidence>
<keyword evidence="14" id="KW-0238">DNA-binding</keyword>
<reference evidence="23 24" key="1">
    <citation type="submission" date="2014-03" db="EMBL/GenBank/DDBJ databases">
        <authorList>
            <person name="Sibley D."/>
            <person name="Venepally P."/>
            <person name="Karamycheva S."/>
            <person name="Hadjithomas M."/>
            <person name="Khan A."/>
            <person name="Brunk B."/>
            <person name="Roos D."/>
            <person name="Caler E."/>
            <person name="Lorenzi H."/>
        </authorList>
    </citation>
    <scope>NUCLEOTIDE SEQUENCE [LARGE SCALE GENOMIC DNA]</scope>
    <source>
        <strain evidence="24">p89</strain>
    </source>
</reference>
<keyword evidence="13" id="KW-0805">Transcription regulation</keyword>
<dbReference type="GO" id="GO:0046872">
    <property type="term" value="F:metal ion binding"/>
    <property type="evidence" value="ECO:0007669"/>
    <property type="project" value="UniProtKB-KW"/>
</dbReference>
<protein>
    <recommendedName>
        <fullName evidence="19">DNA 5'-3' helicase</fullName>
        <ecNumber evidence="19">5.6.2.3</ecNumber>
    </recommendedName>
</protein>
<evidence type="ECO:0000256" key="13">
    <source>
        <dbReference type="ARBA" id="ARBA00023015"/>
    </source>
</evidence>
<dbReference type="InterPro" id="IPR045028">
    <property type="entry name" value="DinG/Rad3-like"/>
</dbReference>
<evidence type="ECO:0000313" key="23">
    <source>
        <dbReference type="EMBL" id="KFG31542.1"/>
    </source>
</evidence>
<dbReference type="InterPro" id="IPR013020">
    <property type="entry name" value="Rad3/Chl1-like"/>
</dbReference>
<evidence type="ECO:0000256" key="21">
    <source>
        <dbReference type="SAM" id="MobiDB-lite"/>
    </source>
</evidence>
<dbReference type="InterPro" id="IPR002464">
    <property type="entry name" value="DNA/RNA_helicase_DEAH_CS"/>
</dbReference>
<keyword evidence="16" id="KW-0234">DNA repair</keyword>
<organism evidence="23 24">
    <name type="scientific">Toxoplasma gondii p89</name>
    <dbReference type="NCBI Taxonomy" id="943119"/>
    <lineage>
        <taxon>Eukaryota</taxon>
        <taxon>Sar</taxon>
        <taxon>Alveolata</taxon>
        <taxon>Apicomplexa</taxon>
        <taxon>Conoidasida</taxon>
        <taxon>Coccidia</taxon>
        <taxon>Eucoccidiorida</taxon>
        <taxon>Eimeriorina</taxon>
        <taxon>Sarcocystidae</taxon>
        <taxon>Toxoplasma</taxon>
    </lineage>
</organism>
<dbReference type="CDD" id="cd18788">
    <property type="entry name" value="SF2_C_XPD"/>
    <property type="match status" value="1"/>
</dbReference>
<dbReference type="GO" id="GO:0003684">
    <property type="term" value="F:damaged DNA binding"/>
    <property type="evidence" value="ECO:0007669"/>
    <property type="project" value="TreeGrafter"/>
</dbReference>
<dbReference type="PROSITE" id="PS51193">
    <property type="entry name" value="HELICASE_ATP_BIND_2"/>
    <property type="match status" value="1"/>
</dbReference>
<keyword evidence="11" id="KW-0408">Iron</keyword>
<dbReference type="Pfam" id="PF06733">
    <property type="entry name" value="DEAD_2"/>
    <property type="match status" value="2"/>
</dbReference>
<comment type="caution">
    <text evidence="23">The sequence shown here is derived from an EMBL/GenBank/DDBJ whole genome shotgun (WGS) entry which is preliminary data.</text>
</comment>
<evidence type="ECO:0000256" key="5">
    <source>
        <dbReference type="ARBA" id="ARBA00022723"/>
    </source>
</evidence>
<evidence type="ECO:0000256" key="12">
    <source>
        <dbReference type="ARBA" id="ARBA00023014"/>
    </source>
</evidence>
<keyword evidence="12" id="KW-0411">Iron-sulfur</keyword>
<dbReference type="AlphaFoldDB" id="A0A086JHC4"/>
<keyword evidence="6" id="KW-0547">Nucleotide-binding</keyword>